<comment type="pathway">
    <text evidence="1">Cofactor biosynthesis; thiamine diphosphate biosynthesis.</text>
</comment>
<gene>
    <name evidence="3" type="ORF">ACFP57_08520</name>
</gene>
<proteinExistence type="predicted"/>
<dbReference type="RefSeq" id="WP_343884778.1">
    <property type="nucleotide sequence ID" value="NZ_BAAAKI010000003.1"/>
</dbReference>
<dbReference type="CDD" id="cd19365">
    <property type="entry name" value="TenA_C-like"/>
    <property type="match status" value="1"/>
</dbReference>
<dbReference type="PANTHER" id="PTHR43198:SF2">
    <property type="entry name" value="SI:CH1073-67J19.1-RELATED"/>
    <property type="match status" value="1"/>
</dbReference>
<evidence type="ECO:0000256" key="1">
    <source>
        <dbReference type="ARBA" id="ARBA00004948"/>
    </source>
</evidence>
<evidence type="ECO:0000313" key="4">
    <source>
        <dbReference type="Proteomes" id="UP001596266"/>
    </source>
</evidence>
<accession>A0ABW1X4C7</accession>
<sequence>MGFTDEVWQANQDLLAAIHEHPFVAGLGDGSLPREVFDGYMTQDALYLADYARAMAMLAARATDPDDITFWGIGVQGAIVAERELHAAHVEVGAGTMSPSCRAYTSYLLATASTDAYEVGVAAILPCFWIYQDVGDALLGAAGNLEGHPYGDWIGMYADPLFAEQTARARAITDRLAEGCGPATRARMADAFTQASRYEWMFWDAAWRQERWPI</sequence>
<name>A0ABW1X4C7_9ACTN</name>
<evidence type="ECO:0000259" key="2">
    <source>
        <dbReference type="Pfam" id="PF03070"/>
    </source>
</evidence>
<dbReference type="PANTHER" id="PTHR43198">
    <property type="entry name" value="BIFUNCTIONAL TH2 PROTEIN"/>
    <property type="match status" value="1"/>
</dbReference>
<dbReference type="InterPro" id="IPR050967">
    <property type="entry name" value="Thiamine_Salvage_TenA"/>
</dbReference>
<dbReference type="Gene3D" id="1.20.910.10">
    <property type="entry name" value="Heme oxygenase-like"/>
    <property type="match status" value="1"/>
</dbReference>
<dbReference type="Pfam" id="PF03070">
    <property type="entry name" value="TENA_THI-4"/>
    <property type="match status" value="1"/>
</dbReference>
<protein>
    <submittedName>
        <fullName evidence="3">TenA family protein</fullName>
    </submittedName>
</protein>
<keyword evidence="4" id="KW-1185">Reference proteome</keyword>
<dbReference type="SUPFAM" id="SSF48613">
    <property type="entry name" value="Heme oxygenase-like"/>
    <property type="match status" value="1"/>
</dbReference>
<dbReference type="Proteomes" id="UP001596266">
    <property type="component" value="Unassembled WGS sequence"/>
</dbReference>
<feature type="domain" description="Thiaminase-2/PQQC" evidence="2">
    <location>
        <begin position="12"/>
        <end position="208"/>
    </location>
</feature>
<organism evidence="3 4">
    <name type="scientific">Luteococcus sanguinis</name>
    <dbReference type="NCBI Taxonomy" id="174038"/>
    <lineage>
        <taxon>Bacteria</taxon>
        <taxon>Bacillati</taxon>
        <taxon>Actinomycetota</taxon>
        <taxon>Actinomycetes</taxon>
        <taxon>Propionibacteriales</taxon>
        <taxon>Propionibacteriaceae</taxon>
        <taxon>Luteococcus</taxon>
    </lineage>
</organism>
<dbReference type="InterPro" id="IPR016084">
    <property type="entry name" value="Haem_Oase-like_multi-hlx"/>
</dbReference>
<comment type="caution">
    <text evidence="3">The sequence shown here is derived from an EMBL/GenBank/DDBJ whole genome shotgun (WGS) entry which is preliminary data.</text>
</comment>
<dbReference type="EMBL" id="JBHSUA010000018">
    <property type="protein sequence ID" value="MFC6397022.1"/>
    <property type="molecule type" value="Genomic_DNA"/>
</dbReference>
<evidence type="ECO:0000313" key="3">
    <source>
        <dbReference type="EMBL" id="MFC6397022.1"/>
    </source>
</evidence>
<reference evidence="4" key="1">
    <citation type="journal article" date="2019" name="Int. J. Syst. Evol. Microbiol.">
        <title>The Global Catalogue of Microorganisms (GCM) 10K type strain sequencing project: providing services to taxonomists for standard genome sequencing and annotation.</title>
        <authorList>
            <consortium name="The Broad Institute Genomics Platform"/>
            <consortium name="The Broad Institute Genome Sequencing Center for Infectious Disease"/>
            <person name="Wu L."/>
            <person name="Ma J."/>
        </authorList>
    </citation>
    <scope>NUCLEOTIDE SEQUENCE [LARGE SCALE GENOMIC DNA]</scope>
    <source>
        <strain evidence="4">CGMCC 1.15277</strain>
    </source>
</reference>
<dbReference type="InterPro" id="IPR004305">
    <property type="entry name" value="Thiaminase-2/PQQC"/>
</dbReference>